<dbReference type="EMBL" id="JPGY02000001">
    <property type="protein sequence ID" value="KRU11669.1"/>
    <property type="molecule type" value="Genomic_DNA"/>
</dbReference>
<evidence type="ECO:0000313" key="6">
    <source>
        <dbReference type="Proteomes" id="UP000030905"/>
    </source>
</evidence>
<evidence type="ECO:0000313" key="3">
    <source>
        <dbReference type="EMBL" id="AJA52321.1"/>
    </source>
</evidence>
<sequence length="135" mass="15058">MSVKNENNEIKKEENAKITSVDTSSQENLKTDVPKTKDAVDSKKEDKVKDKIGKISVKDSFISIIIDQAISVGISAVVLFIIDGIIHLFGWKIANREGMFIILFVIVNIIYNTILHKSKASNTFGEKLAHLKLTK</sequence>
<dbReference type="Proteomes" id="UP000030905">
    <property type="component" value="Chromosome"/>
</dbReference>
<evidence type="ECO:0008006" key="7">
    <source>
        <dbReference type="Google" id="ProtNLM"/>
    </source>
</evidence>
<organism evidence="3 6">
    <name type="scientific">Clostridium pasteurianum DSM 525 = ATCC 6013</name>
    <dbReference type="NCBI Taxonomy" id="1262449"/>
    <lineage>
        <taxon>Bacteria</taxon>
        <taxon>Bacillati</taxon>
        <taxon>Bacillota</taxon>
        <taxon>Clostridia</taxon>
        <taxon>Eubacteriales</taxon>
        <taxon>Clostridiaceae</taxon>
        <taxon>Clostridium</taxon>
    </lineage>
</organism>
<reference evidence="4 5" key="3">
    <citation type="journal article" name="Genome Announc.">
        <title>Improved Draft Genome Sequence of Clostridium pasteurianum Strain ATCC 6013 (DSM 525) Using a Hybrid Next-Generation Sequencing Approach.</title>
        <authorList>
            <person name="Pyne M.E."/>
            <person name="Utturkar S."/>
            <person name="Brown S.D."/>
            <person name="Moo-Young M."/>
            <person name="Chung D.A."/>
            <person name="Chou C.P."/>
        </authorList>
    </citation>
    <scope>NUCLEOTIDE SEQUENCE [LARGE SCALE GENOMIC DNA]</scope>
    <source>
        <strain evidence="4 5">ATCC 6013</strain>
    </source>
</reference>
<dbReference type="AlphaFoldDB" id="A0A0H3J8P6"/>
<dbReference type="PATRIC" id="fig|1262449.3.peg.727"/>
<feature type="compositionally biased region" description="Basic and acidic residues" evidence="1">
    <location>
        <begin position="29"/>
        <end position="44"/>
    </location>
</feature>
<dbReference type="KEGG" id="cpae:CPAST_c22630"/>
<evidence type="ECO:0000313" key="4">
    <source>
        <dbReference type="EMBL" id="KRU11669.1"/>
    </source>
</evidence>
<feature type="compositionally biased region" description="Basic and acidic residues" evidence="1">
    <location>
        <begin position="1"/>
        <end position="16"/>
    </location>
</feature>
<evidence type="ECO:0000256" key="2">
    <source>
        <dbReference type="SAM" id="Phobius"/>
    </source>
</evidence>
<feature type="transmembrane region" description="Helical" evidence="2">
    <location>
        <begin position="98"/>
        <end position="115"/>
    </location>
</feature>
<feature type="transmembrane region" description="Helical" evidence="2">
    <location>
        <begin position="61"/>
        <end position="86"/>
    </location>
</feature>
<keyword evidence="2" id="KW-1133">Transmembrane helix</keyword>
<proteinExistence type="predicted"/>
<reference evidence="4" key="2">
    <citation type="submission" date="2015-10" db="EMBL/GenBank/DDBJ databases">
        <title>Improved Draft Genome Sequence of Clostridium pasteurianum Strain ATCC 6013 (DSM 525) Using a Hybrid Next-Generation Sequencing Approach.</title>
        <authorList>
            <person name="Pyne M.E."/>
            <person name="Utturkar S.M."/>
            <person name="Brown S.D."/>
            <person name="Moo-Young M."/>
            <person name="Chung D.A."/>
            <person name="Chou P.C."/>
        </authorList>
    </citation>
    <scope>NUCLEOTIDE SEQUENCE</scope>
    <source>
        <strain evidence="4">ATCC 6013</strain>
    </source>
</reference>
<evidence type="ECO:0000256" key="1">
    <source>
        <dbReference type="SAM" id="MobiDB-lite"/>
    </source>
</evidence>
<dbReference type="Proteomes" id="UP000028042">
    <property type="component" value="Unassembled WGS sequence"/>
</dbReference>
<gene>
    <name evidence="3" type="ORF">CLPA_c22630</name>
    <name evidence="4" type="ORF">CP6013_00916</name>
</gene>
<protein>
    <recommendedName>
        <fullName evidence="7">RDD family protein</fullName>
    </recommendedName>
</protein>
<dbReference type="GeneID" id="93074407"/>
<accession>A0A0H3J8P6</accession>
<feature type="region of interest" description="Disordered" evidence="1">
    <location>
        <begin position="1"/>
        <end position="44"/>
    </location>
</feature>
<name>A0A0H3J8P6_CLOPA</name>
<dbReference type="RefSeq" id="WP_003441662.1">
    <property type="nucleotide sequence ID" value="NZ_ANZB01000002.1"/>
</dbReference>
<reference evidence="3 6" key="1">
    <citation type="journal article" date="2015" name="Genome Announc.">
        <title>Complete Genome Sequence of the Nitrogen-Fixing and Solvent-Producing Clostridium pasteurianum DSM 525.</title>
        <authorList>
            <person name="Poehlein A."/>
            <person name="Grosse-Honebrink A."/>
            <person name="Zhang Y."/>
            <person name="Minton N.P."/>
            <person name="Daniel R."/>
        </authorList>
    </citation>
    <scope>NUCLEOTIDE SEQUENCE [LARGE SCALE GENOMIC DNA]</scope>
    <source>
        <strain evidence="3">DSM 525</strain>
        <strain evidence="6">DSM 525 / ATCC 6013</strain>
    </source>
</reference>
<dbReference type="EMBL" id="CP009268">
    <property type="protein sequence ID" value="AJA52321.1"/>
    <property type="molecule type" value="Genomic_DNA"/>
</dbReference>
<keyword evidence="2" id="KW-0472">Membrane</keyword>
<keyword evidence="6" id="KW-1185">Reference proteome</keyword>
<dbReference type="KEGG" id="cpat:CLPA_c22630"/>
<keyword evidence="2" id="KW-0812">Transmembrane</keyword>
<evidence type="ECO:0000313" key="5">
    <source>
        <dbReference type="Proteomes" id="UP000028042"/>
    </source>
</evidence>